<dbReference type="PANTHER" id="PTHR30537">
    <property type="entry name" value="HTH-TYPE TRANSCRIPTIONAL REGULATOR"/>
    <property type="match status" value="1"/>
</dbReference>
<keyword evidence="2" id="KW-0805">Transcription regulation</keyword>
<dbReference type="AlphaFoldDB" id="A0A3D9DXB4"/>
<keyword evidence="3 6" id="KW-0238">DNA-binding</keyword>
<keyword evidence="4" id="KW-0804">Transcription</keyword>
<dbReference type="InterPro" id="IPR005119">
    <property type="entry name" value="LysR_subst-bd"/>
</dbReference>
<proteinExistence type="inferred from homology"/>
<evidence type="ECO:0000259" key="5">
    <source>
        <dbReference type="PROSITE" id="PS50931"/>
    </source>
</evidence>
<dbReference type="Pfam" id="PF00126">
    <property type="entry name" value="HTH_1"/>
    <property type="match status" value="1"/>
</dbReference>
<dbReference type="GO" id="GO:0006351">
    <property type="term" value="P:DNA-templated transcription"/>
    <property type="evidence" value="ECO:0007669"/>
    <property type="project" value="TreeGrafter"/>
</dbReference>
<comment type="similarity">
    <text evidence="1">Belongs to the LysR transcriptional regulatory family.</text>
</comment>
<evidence type="ECO:0000256" key="4">
    <source>
        <dbReference type="ARBA" id="ARBA00023163"/>
    </source>
</evidence>
<dbReference type="GO" id="GO:0003700">
    <property type="term" value="F:DNA-binding transcription factor activity"/>
    <property type="evidence" value="ECO:0007669"/>
    <property type="project" value="InterPro"/>
</dbReference>
<name>A0A3D9DXB4_9GAMM</name>
<dbReference type="Pfam" id="PF03466">
    <property type="entry name" value="LysR_substrate"/>
    <property type="match status" value="1"/>
</dbReference>
<evidence type="ECO:0000313" key="6">
    <source>
        <dbReference type="EMBL" id="REC95417.1"/>
    </source>
</evidence>
<dbReference type="RefSeq" id="WP_115852437.1">
    <property type="nucleotide sequence ID" value="NZ_QRDJ01000006.1"/>
</dbReference>
<evidence type="ECO:0000256" key="1">
    <source>
        <dbReference type="ARBA" id="ARBA00009437"/>
    </source>
</evidence>
<evidence type="ECO:0000313" key="7">
    <source>
        <dbReference type="Proteomes" id="UP000256334"/>
    </source>
</evidence>
<dbReference type="FunFam" id="3.40.190.290:FF:000001">
    <property type="entry name" value="Transcriptional regulator, LysR family"/>
    <property type="match status" value="1"/>
</dbReference>
<dbReference type="PANTHER" id="PTHR30537:SF5">
    <property type="entry name" value="HTH-TYPE TRANSCRIPTIONAL ACTIVATOR TTDR-RELATED"/>
    <property type="match status" value="1"/>
</dbReference>
<dbReference type="Gene3D" id="3.40.190.290">
    <property type="match status" value="1"/>
</dbReference>
<dbReference type="SUPFAM" id="SSF53850">
    <property type="entry name" value="Periplasmic binding protein-like II"/>
    <property type="match status" value="1"/>
</dbReference>
<dbReference type="OrthoDB" id="9815676at2"/>
<dbReference type="EMBL" id="QRDJ01000006">
    <property type="protein sequence ID" value="REC95417.1"/>
    <property type="molecule type" value="Genomic_DNA"/>
</dbReference>
<gene>
    <name evidence="6" type="ORF">C8D72_0062</name>
</gene>
<accession>A0A3D9DXB4</accession>
<dbReference type="Gene3D" id="1.10.10.10">
    <property type="entry name" value="Winged helix-like DNA-binding domain superfamily/Winged helix DNA-binding domain"/>
    <property type="match status" value="1"/>
</dbReference>
<dbReference type="FunFam" id="1.10.10.10:FF:000001">
    <property type="entry name" value="LysR family transcriptional regulator"/>
    <property type="match status" value="1"/>
</dbReference>
<dbReference type="PROSITE" id="PS50931">
    <property type="entry name" value="HTH_LYSR"/>
    <property type="match status" value="1"/>
</dbReference>
<protein>
    <submittedName>
        <fullName evidence="6">DNA-binding transcriptional LysR family regulator</fullName>
    </submittedName>
</protein>
<dbReference type="InterPro" id="IPR036388">
    <property type="entry name" value="WH-like_DNA-bd_sf"/>
</dbReference>
<comment type="caution">
    <text evidence="6">The sequence shown here is derived from an EMBL/GenBank/DDBJ whole genome shotgun (WGS) entry which is preliminary data.</text>
</comment>
<dbReference type="GO" id="GO:0043565">
    <property type="term" value="F:sequence-specific DNA binding"/>
    <property type="evidence" value="ECO:0007669"/>
    <property type="project" value="TreeGrafter"/>
</dbReference>
<sequence length="306" mass="34618">MKAISDLHFFQVLARHESMTQAAQALGLSLSAVSKRLAQLEKRLGVQLMRRTTRRLALTGEGERYLQRGAFLLQELDDLEASLGAQRHALSGQLRVNATFGFGRAHVAPMIEQFTREHPEVEVLLDLSDYPRDLLAHDLDIGIIVGPPPDSRLRARRLLASQRIACAAPDYLERAGWPTTPEALAQHNCLVVREREAGFEDWRFIRDGQERRVRVSGTMSSNDGESVTRWAMAGHGIIYRSWWQVQKPLAQGTLKRVLPGFETPRMDFMAVHRQQRFIPERIARFIDAMTTGLAERLPPLPGREAD</sequence>
<reference evidence="6 7" key="1">
    <citation type="submission" date="2018-07" db="EMBL/GenBank/DDBJ databases">
        <title>Genomic Encyclopedia of Type Strains, Phase IV (KMG-IV): sequencing the most valuable type-strain genomes for metagenomic binning, comparative biology and taxonomic classification.</title>
        <authorList>
            <person name="Goeker M."/>
        </authorList>
    </citation>
    <scope>NUCLEOTIDE SEQUENCE [LARGE SCALE GENOMIC DNA]</scope>
    <source>
        <strain evidence="6 7">DSM 14324</strain>
    </source>
</reference>
<feature type="domain" description="HTH lysR-type" evidence="5">
    <location>
        <begin position="1"/>
        <end position="59"/>
    </location>
</feature>
<dbReference type="InterPro" id="IPR000847">
    <property type="entry name" value="LysR_HTH_N"/>
</dbReference>
<evidence type="ECO:0000256" key="3">
    <source>
        <dbReference type="ARBA" id="ARBA00023125"/>
    </source>
</evidence>
<dbReference type="SUPFAM" id="SSF46785">
    <property type="entry name" value="Winged helix' DNA-binding domain"/>
    <property type="match status" value="1"/>
</dbReference>
<dbReference type="InterPro" id="IPR058163">
    <property type="entry name" value="LysR-type_TF_proteobact-type"/>
</dbReference>
<dbReference type="InterPro" id="IPR036390">
    <property type="entry name" value="WH_DNA-bd_sf"/>
</dbReference>
<organism evidence="6 7">
    <name type="scientific">Kushneria indalinina DSM 14324</name>
    <dbReference type="NCBI Taxonomy" id="1122140"/>
    <lineage>
        <taxon>Bacteria</taxon>
        <taxon>Pseudomonadati</taxon>
        <taxon>Pseudomonadota</taxon>
        <taxon>Gammaproteobacteria</taxon>
        <taxon>Oceanospirillales</taxon>
        <taxon>Halomonadaceae</taxon>
        <taxon>Kushneria</taxon>
    </lineage>
</organism>
<keyword evidence="7" id="KW-1185">Reference proteome</keyword>
<dbReference type="Proteomes" id="UP000256334">
    <property type="component" value="Unassembled WGS sequence"/>
</dbReference>
<evidence type="ECO:0000256" key="2">
    <source>
        <dbReference type="ARBA" id="ARBA00023015"/>
    </source>
</evidence>